<protein>
    <submittedName>
        <fullName evidence="1">Uncharacterized protein</fullName>
    </submittedName>
</protein>
<name>A0ACB9I1F0_9ASTR</name>
<gene>
    <name evidence="1" type="ORF">L1987_29931</name>
</gene>
<reference evidence="2" key="1">
    <citation type="journal article" date="2022" name="Mol. Ecol. Resour.">
        <title>The genomes of chicory, endive, great burdock and yacon provide insights into Asteraceae palaeo-polyploidization history and plant inulin production.</title>
        <authorList>
            <person name="Fan W."/>
            <person name="Wang S."/>
            <person name="Wang H."/>
            <person name="Wang A."/>
            <person name="Jiang F."/>
            <person name="Liu H."/>
            <person name="Zhao H."/>
            <person name="Xu D."/>
            <person name="Zhang Y."/>
        </authorList>
    </citation>
    <scope>NUCLEOTIDE SEQUENCE [LARGE SCALE GENOMIC DNA]</scope>
    <source>
        <strain evidence="2">cv. Yunnan</strain>
    </source>
</reference>
<sequence>MVRGPVSSHTTPTSHKPYTLEIYWISKSISNSVLCFTPNHFSFLSHKLHIIIIFSTNPNSKVQFNYRVQAQSSLSSLPDLEFSVQTSDCIELTTVLHLQQLFVRYFLLVRHGDGSY</sequence>
<dbReference type="EMBL" id="CM042027">
    <property type="protein sequence ID" value="KAI3801814.1"/>
    <property type="molecule type" value="Genomic_DNA"/>
</dbReference>
<evidence type="ECO:0000313" key="2">
    <source>
        <dbReference type="Proteomes" id="UP001056120"/>
    </source>
</evidence>
<accession>A0ACB9I1F0</accession>
<proteinExistence type="predicted"/>
<dbReference type="Proteomes" id="UP001056120">
    <property type="component" value="Linkage Group LG10"/>
</dbReference>
<comment type="caution">
    <text evidence="1">The sequence shown here is derived from an EMBL/GenBank/DDBJ whole genome shotgun (WGS) entry which is preliminary data.</text>
</comment>
<evidence type="ECO:0000313" key="1">
    <source>
        <dbReference type="EMBL" id="KAI3801814.1"/>
    </source>
</evidence>
<organism evidence="1 2">
    <name type="scientific">Smallanthus sonchifolius</name>
    <dbReference type="NCBI Taxonomy" id="185202"/>
    <lineage>
        <taxon>Eukaryota</taxon>
        <taxon>Viridiplantae</taxon>
        <taxon>Streptophyta</taxon>
        <taxon>Embryophyta</taxon>
        <taxon>Tracheophyta</taxon>
        <taxon>Spermatophyta</taxon>
        <taxon>Magnoliopsida</taxon>
        <taxon>eudicotyledons</taxon>
        <taxon>Gunneridae</taxon>
        <taxon>Pentapetalae</taxon>
        <taxon>asterids</taxon>
        <taxon>campanulids</taxon>
        <taxon>Asterales</taxon>
        <taxon>Asteraceae</taxon>
        <taxon>Asteroideae</taxon>
        <taxon>Heliantheae alliance</taxon>
        <taxon>Millerieae</taxon>
        <taxon>Smallanthus</taxon>
    </lineage>
</organism>
<reference evidence="1 2" key="2">
    <citation type="journal article" date="2022" name="Mol. Ecol. Resour.">
        <title>The genomes of chicory, endive, great burdock and yacon provide insights into Asteraceae paleo-polyploidization history and plant inulin production.</title>
        <authorList>
            <person name="Fan W."/>
            <person name="Wang S."/>
            <person name="Wang H."/>
            <person name="Wang A."/>
            <person name="Jiang F."/>
            <person name="Liu H."/>
            <person name="Zhao H."/>
            <person name="Xu D."/>
            <person name="Zhang Y."/>
        </authorList>
    </citation>
    <scope>NUCLEOTIDE SEQUENCE [LARGE SCALE GENOMIC DNA]</scope>
    <source>
        <strain evidence="2">cv. Yunnan</strain>
        <tissue evidence="1">Leaves</tissue>
    </source>
</reference>
<keyword evidence="2" id="KW-1185">Reference proteome</keyword>